<keyword evidence="1" id="KW-0175">Coiled coil</keyword>
<accession>A0A6J5MI77</accession>
<evidence type="ECO:0000259" key="2">
    <source>
        <dbReference type="Pfam" id="PF01145"/>
    </source>
</evidence>
<proteinExistence type="predicted"/>
<feature type="coiled-coil region" evidence="1">
    <location>
        <begin position="181"/>
        <end position="224"/>
    </location>
</feature>
<protein>
    <submittedName>
        <fullName evidence="3">Band 7 domain containing protein</fullName>
    </submittedName>
</protein>
<dbReference type="PROSITE" id="PS51257">
    <property type="entry name" value="PROKAR_LIPOPROTEIN"/>
    <property type="match status" value="1"/>
</dbReference>
<sequence>MKKSILFSMVAVAMLFTACNPVQPNFEGVLMQNYGRNGMADFTVVTGNQGILGPGSELYQVPMYEQAADPTQVSITAKDAGTFTVDPSFTYEAIRGKGIDIVFNYKHTNFDENMDNIENMILNPIVINAFREEARNFTTDSLMNNLNAFENKVQERLKSEFEGKFFKLNSLTSGLTPPASMANAIELRNNQKQMAEQVRNELEVARMQKEKAQIEQETNNIKSKGLTKEILMERYIDALRWSNNRIIITDGKAPVLIQP</sequence>
<dbReference type="EMBL" id="LR796421">
    <property type="protein sequence ID" value="CAB4143369.1"/>
    <property type="molecule type" value="Genomic_DNA"/>
</dbReference>
<gene>
    <name evidence="3" type="ORF">UFOVP450_122</name>
</gene>
<name>A0A6J5MI77_9CAUD</name>
<dbReference type="Pfam" id="PF01145">
    <property type="entry name" value="Band_7"/>
    <property type="match status" value="1"/>
</dbReference>
<reference evidence="3" key="1">
    <citation type="submission" date="2020-04" db="EMBL/GenBank/DDBJ databases">
        <authorList>
            <person name="Chiriac C."/>
            <person name="Salcher M."/>
            <person name="Ghai R."/>
            <person name="Kavagutti S V."/>
        </authorList>
    </citation>
    <scope>NUCLEOTIDE SEQUENCE</scope>
</reference>
<evidence type="ECO:0000313" key="3">
    <source>
        <dbReference type="EMBL" id="CAB4143369.1"/>
    </source>
</evidence>
<feature type="domain" description="Band 7" evidence="2">
    <location>
        <begin position="22"/>
        <end position="203"/>
    </location>
</feature>
<dbReference type="InterPro" id="IPR001107">
    <property type="entry name" value="Band_7"/>
</dbReference>
<evidence type="ECO:0000256" key="1">
    <source>
        <dbReference type="SAM" id="Coils"/>
    </source>
</evidence>
<organism evidence="3">
    <name type="scientific">uncultured Caudovirales phage</name>
    <dbReference type="NCBI Taxonomy" id="2100421"/>
    <lineage>
        <taxon>Viruses</taxon>
        <taxon>Duplodnaviria</taxon>
        <taxon>Heunggongvirae</taxon>
        <taxon>Uroviricota</taxon>
        <taxon>Caudoviricetes</taxon>
        <taxon>Peduoviridae</taxon>
        <taxon>Maltschvirus</taxon>
        <taxon>Maltschvirus maltsch</taxon>
    </lineage>
</organism>